<dbReference type="EMBL" id="LPJR01000076">
    <property type="protein sequence ID" value="KWF20833.1"/>
    <property type="molecule type" value="Genomic_DNA"/>
</dbReference>
<evidence type="ECO:0000313" key="1">
    <source>
        <dbReference type="EMBL" id="KWF20833.1"/>
    </source>
</evidence>
<gene>
    <name evidence="1" type="ORF">WT56_29685</name>
</gene>
<name>A0A132E936_9BURK</name>
<reference evidence="1 2" key="1">
    <citation type="submission" date="2015-11" db="EMBL/GenBank/DDBJ databases">
        <title>Expanding the genomic diversity of Burkholderia species for the development of highly accurate diagnostics.</title>
        <authorList>
            <person name="Sahl J."/>
            <person name="Keim P."/>
            <person name="Wagner D."/>
        </authorList>
    </citation>
    <scope>NUCLEOTIDE SEQUENCE [LARGE SCALE GENOMIC DNA]</scope>
    <source>
        <strain evidence="1 2">MSMB368WGS</strain>
    </source>
</reference>
<organism evidence="1 2">
    <name type="scientific">Burkholderia pseudomultivorans</name>
    <dbReference type="NCBI Taxonomy" id="1207504"/>
    <lineage>
        <taxon>Bacteria</taxon>
        <taxon>Pseudomonadati</taxon>
        <taxon>Pseudomonadota</taxon>
        <taxon>Betaproteobacteria</taxon>
        <taxon>Burkholderiales</taxon>
        <taxon>Burkholderiaceae</taxon>
        <taxon>Burkholderia</taxon>
        <taxon>Burkholderia cepacia complex</taxon>
    </lineage>
</organism>
<proteinExistence type="predicted"/>
<evidence type="ECO:0000313" key="2">
    <source>
        <dbReference type="Proteomes" id="UP000062912"/>
    </source>
</evidence>
<dbReference type="RefSeq" id="WP_060246146.1">
    <property type="nucleotide sequence ID" value="NZ_LPJR01000076.1"/>
</dbReference>
<dbReference type="OrthoDB" id="9035410at2"/>
<comment type="caution">
    <text evidence="1">The sequence shown here is derived from an EMBL/GenBank/DDBJ whole genome shotgun (WGS) entry which is preliminary data.</text>
</comment>
<dbReference type="AlphaFoldDB" id="A0A132E936"/>
<sequence>MKTAARYTKSCGNASVHATTRVQAWQQHQLIESDVGGQLDSEQHFRILTSAGGAEALDRQLLDVAVQTWTTVAAT</sequence>
<dbReference type="Proteomes" id="UP000062912">
    <property type="component" value="Unassembled WGS sequence"/>
</dbReference>
<protein>
    <submittedName>
        <fullName evidence="1">Uncharacterized protein</fullName>
    </submittedName>
</protein>
<accession>A0A132E936</accession>